<gene>
    <name evidence="2" type="ORF">N5D63_23090</name>
</gene>
<name>A0AA42TWC6_9BURK</name>
<comment type="caution">
    <text evidence="2">The sequence shown here is derived from an EMBL/GenBank/DDBJ whole genome shotgun (WGS) entry which is preliminary data.</text>
</comment>
<organism evidence="2 3">
    <name type="scientific">Comamonas thiooxydans</name>
    <dbReference type="NCBI Taxonomy" id="363952"/>
    <lineage>
        <taxon>Bacteria</taxon>
        <taxon>Pseudomonadati</taxon>
        <taxon>Pseudomonadota</taxon>
        <taxon>Betaproteobacteria</taxon>
        <taxon>Burkholderiales</taxon>
        <taxon>Comamonadaceae</taxon>
        <taxon>Comamonas</taxon>
    </lineage>
</organism>
<feature type="region of interest" description="Disordered" evidence="1">
    <location>
        <begin position="126"/>
        <end position="148"/>
    </location>
</feature>
<dbReference type="PIRSF" id="PIRSF029208">
    <property type="entry name" value="Phage_tail_GPU"/>
    <property type="match status" value="1"/>
</dbReference>
<dbReference type="AlphaFoldDB" id="A0AA42TWC6"/>
<dbReference type="Pfam" id="PF06995">
    <property type="entry name" value="Phage_P2_GpU"/>
    <property type="match status" value="1"/>
</dbReference>
<dbReference type="EMBL" id="JAOCEK010000029">
    <property type="protein sequence ID" value="MDH1337039.1"/>
    <property type="molecule type" value="Genomic_DNA"/>
</dbReference>
<protein>
    <submittedName>
        <fullName evidence="2">Phage tail protein</fullName>
    </submittedName>
</protein>
<accession>A0AA42TWC6</accession>
<sequence>MLCLGLFVFSLDTLSYQDLQRRTSWKHPTQSIVGGRDTSQFLGYGEDIITLSGSIVPEFKGKRASLDELRLMGNTGLAFALVEGSGTVYGAFVITDMQETKTYFEVDGTARKIEFTLTLRRVDQDDEGESGYSDEMGNLEMSEAVSLS</sequence>
<dbReference type="RefSeq" id="WP_280009427.1">
    <property type="nucleotide sequence ID" value="NZ_JAOCEK010000029.1"/>
</dbReference>
<evidence type="ECO:0000256" key="1">
    <source>
        <dbReference type="SAM" id="MobiDB-lite"/>
    </source>
</evidence>
<dbReference type="InterPro" id="IPR009734">
    <property type="entry name" value="Myoviridae_GpU"/>
</dbReference>
<evidence type="ECO:0000313" key="2">
    <source>
        <dbReference type="EMBL" id="MDH1337039.1"/>
    </source>
</evidence>
<evidence type="ECO:0000313" key="3">
    <source>
        <dbReference type="Proteomes" id="UP001161065"/>
    </source>
</evidence>
<dbReference type="InterPro" id="IPR016912">
    <property type="entry name" value="Phage_P2_GpU"/>
</dbReference>
<proteinExistence type="predicted"/>
<dbReference type="Proteomes" id="UP001161065">
    <property type="component" value="Unassembled WGS sequence"/>
</dbReference>
<reference evidence="2" key="1">
    <citation type="submission" date="2022-09" db="EMBL/GenBank/DDBJ databases">
        <title>Intensive care unit water sources are persistently colonized with multi-drug resistant bacteria and are the site of extensive horizontal gene transfer of antibiotic resistance genes.</title>
        <authorList>
            <person name="Diorio-Toth L."/>
        </authorList>
    </citation>
    <scope>NUCLEOTIDE SEQUENCE</scope>
    <source>
        <strain evidence="2">GD03832</strain>
    </source>
</reference>